<dbReference type="InterPro" id="IPR002491">
    <property type="entry name" value="ABC_transptr_periplasmic_BD"/>
</dbReference>
<keyword evidence="3" id="KW-0813">Transport</keyword>
<organism evidence="10">
    <name type="scientific">Bacillus velezensis</name>
    <dbReference type="NCBI Taxonomy" id="492670"/>
    <lineage>
        <taxon>Bacteria</taxon>
        <taxon>Bacillati</taxon>
        <taxon>Bacillota</taxon>
        <taxon>Bacilli</taxon>
        <taxon>Bacillales</taxon>
        <taxon>Bacillaceae</taxon>
        <taxon>Bacillus</taxon>
        <taxon>Bacillus amyloliquefaciens group</taxon>
    </lineage>
</organism>
<dbReference type="GO" id="GO:1901678">
    <property type="term" value="P:iron coordination entity transport"/>
    <property type="evidence" value="ECO:0007669"/>
    <property type="project" value="UniProtKB-ARBA"/>
</dbReference>
<keyword evidence="4 8" id="KW-0732">Signal</keyword>
<evidence type="ECO:0000256" key="6">
    <source>
        <dbReference type="ARBA" id="ARBA00023288"/>
    </source>
</evidence>
<dbReference type="Gene3D" id="3.40.50.1980">
    <property type="entry name" value="Nitrogenase molybdenum iron protein domain"/>
    <property type="match status" value="2"/>
</dbReference>
<evidence type="ECO:0000256" key="8">
    <source>
        <dbReference type="SAM" id="SignalP"/>
    </source>
</evidence>
<dbReference type="CDD" id="cd01146">
    <property type="entry name" value="FhuD"/>
    <property type="match status" value="1"/>
</dbReference>
<dbReference type="PANTHER" id="PTHR30532">
    <property type="entry name" value="IRON III DICITRATE-BINDING PERIPLASMIC PROTEIN"/>
    <property type="match status" value="1"/>
</dbReference>
<feature type="signal peptide" evidence="8">
    <location>
        <begin position="1"/>
        <end position="18"/>
    </location>
</feature>
<gene>
    <name evidence="10" type="ORF">GKC39_08115</name>
</gene>
<dbReference type="PROSITE" id="PS51257">
    <property type="entry name" value="PROKAR_LIPOPROTEIN"/>
    <property type="match status" value="1"/>
</dbReference>
<evidence type="ECO:0000259" key="9">
    <source>
        <dbReference type="PROSITE" id="PS50983"/>
    </source>
</evidence>
<keyword evidence="5" id="KW-0564">Palmitate</keyword>
<evidence type="ECO:0000256" key="7">
    <source>
        <dbReference type="SAM" id="MobiDB-lite"/>
    </source>
</evidence>
<evidence type="ECO:0000256" key="2">
    <source>
        <dbReference type="ARBA" id="ARBA00008814"/>
    </source>
</evidence>
<name>A0A6A8LDW0_BACVE</name>
<dbReference type="AlphaFoldDB" id="A0A6A8LDW0"/>
<evidence type="ECO:0000313" key="10">
    <source>
        <dbReference type="EMBL" id="MSE02028.1"/>
    </source>
</evidence>
<comment type="caution">
    <text evidence="10">The sequence shown here is derived from an EMBL/GenBank/DDBJ whole genome shotgun (WGS) entry which is preliminary data.</text>
</comment>
<accession>A0A6A8LDW0</accession>
<evidence type="ECO:0000256" key="1">
    <source>
        <dbReference type="ARBA" id="ARBA00004193"/>
    </source>
</evidence>
<evidence type="ECO:0000256" key="4">
    <source>
        <dbReference type="ARBA" id="ARBA00022729"/>
    </source>
</evidence>
<feature type="chain" id="PRO_5039641179" evidence="8">
    <location>
        <begin position="19"/>
        <end position="292"/>
    </location>
</feature>
<dbReference type="Pfam" id="PF01497">
    <property type="entry name" value="Peripla_BP_2"/>
    <property type="match status" value="1"/>
</dbReference>
<dbReference type="GO" id="GO:0005886">
    <property type="term" value="C:plasma membrane"/>
    <property type="evidence" value="ECO:0007669"/>
    <property type="project" value="UniProtKB-SubCell"/>
</dbReference>
<comment type="subcellular location">
    <subcellularLocation>
        <location evidence="1">Cell membrane</location>
        <topology evidence="1">Lipid-anchor</topology>
    </subcellularLocation>
</comment>
<feature type="region of interest" description="Disordered" evidence="7">
    <location>
        <begin position="65"/>
        <end position="88"/>
    </location>
</feature>
<dbReference type="SUPFAM" id="SSF53807">
    <property type="entry name" value="Helical backbone' metal receptor"/>
    <property type="match status" value="1"/>
</dbReference>
<keyword evidence="6" id="KW-0449">Lipoprotein</keyword>
<dbReference type="PROSITE" id="PS50983">
    <property type="entry name" value="FE_B12_PBP"/>
    <property type="match status" value="1"/>
</dbReference>
<feature type="domain" description="Fe/B12 periplasmic-binding" evidence="9">
    <location>
        <begin position="43"/>
        <end position="289"/>
    </location>
</feature>
<reference evidence="10" key="1">
    <citation type="submission" date="2019-11" db="EMBL/GenBank/DDBJ databases">
        <title>Draft Genome Sequence of Plant Growth-Promoting Rhizosphere-Associated Bacteria.</title>
        <authorList>
            <person name="Vasilyev I.Y."/>
            <person name="Radchenko V."/>
            <person name="Ilnitskaya E.V."/>
        </authorList>
    </citation>
    <scope>NUCLEOTIDE SEQUENCE</scope>
    <source>
        <strain evidence="10">VRA_517_n</strain>
    </source>
</reference>
<dbReference type="EMBL" id="WKKV01000003">
    <property type="protein sequence ID" value="MSE02028.1"/>
    <property type="molecule type" value="Genomic_DNA"/>
</dbReference>
<evidence type="ECO:0000256" key="3">
    <source>
        <dbReference type="ARBA" id="ARBA00022448"/>
    </source>
</evidence>
<proteinExistence type="inferred from homology"/>
<sequence length="292" mass="31978">MKPIFSMLMILSVLFITACSEQEHETAVRHDLGTAHVAAHPQRIAVLNEGFIDTLHDLGIKPAAAADNRKERNDGSPSVGPPSHPDLKKITSLKPDLIIADSSLHRGIYHELTKIAPTIALKNEAADYQDAVDAALTIEKAVGKEGIIEKQLSAQEEKLNDIKRKLDAEGGTILLIDAANGSISVKDDRFFTSRLMTLAGFTYAVQTDSGGKSGAIKMTPGQLLHIDPDYIVLLDGEEELEKNHLWKQLTAVKNGHVYRADRAVWTERRSIDGADAVLHDLQKKMLAKKAQN</sequence>
<dbReference type="GO" id="GO:0030288">
    <property type="term" value="C:outer membrane-bounded periplasmic space"/>
    <property type="evidence" value="ECO:0007669"/>
    <property type="project" value="TreeGrafter"/>
</dbReference>
<dbReference type="InterPro" id="IPR051313">
    <property type="entry name" value="Bact_iron-sidero_bind"/>
</dbReference>
<protein>
    <submittedName>
        <fullName evidence="10">ABC transporter substrate-binding protein</fullName>
    </submittedName>
</protein>
<comment type="similarity">
    <text evidence="2">Belongs to the bacterial solute-binding protein 8 family.</text>
</comment>
<evidence type="ECO:0000256" key="5">
    <source>
        <dbReference type="ARBA" id="ARBA00023139"/>
    </source>
</evidence>
<dbReference type="PANTHER" id="PTHR30532:SF29">
    <property type="entry name" value="FE(3+) DICITRATE-BINDING PERIPLASMIC PROTEIN"/>
    <property type="match status" value="1"/>
</dbReference>
<dbReference type="RefSeq" id="WP_025852070.1">
    <property type="nucleotide sequence ID" value="NZ_BPWC01000002.1"/>
</dbReference>